<dbReference type="AlphaFoldDB" id="A0A422QPF5"/>
<dbReference type="PANTHER" id="PTHR21621">
    <property type="entry name" value="RIBOSOMAL PROTEIN S6 MODIFICATION PROTEIN"/>
    <property type="match status" value="1"/>
</dbReference>
<dbReference type="EMBL" id="JSAB01000042">
    <property type="protein sequence ID" value="RNF31910.1"/>
    <property type="molecule type" value="Genomic_DNA"/>
</dbReference>
<dbReference type="RefSeq" id="WP_123068415.1">
    <property type="nucleotide sequence ID" value="NZ_JSAB01000042.1"/>
</dbReference>
<keyword evidence="1" id="KW-0067">ATP-binding</keyword>
<dbReference type="GO" id="GO:0009432">
    <property type="term" value="P:SOS response"/>
    <property type="evidence" value="ECO:0007669"/>
    <property type="project" value="TreeGrafter"/>
</dbReference>
<dbReference type="Proteomes" id="UP000283254">
    <property type="component" value="Unassembled WGS sequence"/>
</dbReference>
<keyword evidence="1" id="KW-0547">Nucleotide-binding</keyword>
<organism evidence="3 4">
    <name type="scientific">Massilia aurea</name>
    <dbReference type="NCBI Taxonomy" id="373040"/>
    <lineage>
        <taxon>Bacteria</taxon>
        <taxon>Pseudomonadati</taxon>
        <taxon>Pseudomonadota</taxon>
        <taxon>Betaproteobacteria</taxon>
        <taxon>Burkholderiales</taxon>
        <taxon>Oxalobacteraceae</taxon>
        <taxon>Telluria group</taxon>
        <taxon>Massilia</taxon>
    </lineage>
</organism>
<dbReference type="GO" id="GO:0018169">
    <property type="term" value="F:ribosomal S6-glutamic acid ligase activity"/>
    <property type="evidence" value="ECO:0007669"/>
    <property type="project" value="TreeGrafter"/>
</dbReference>
<feature type="domain" description="ATP-grasp" evidence="2">
    <location>
        <begin position="133"/>
        <end position="328"/>
    </location>
</feature>
<dbReference type="GO" id="GO:0005524">
    <property type="term" value="F:ATP binding"/>
    <property type="evidence" value="ECO:0007669"/>
    <property type="project" value="UniProtKB-UniRule"/>
</dbReference>
<dbReference type="PANTHER" id="PTHR21621:SF0">
    <property type="entry name" value="BETA-CITRYLGLUTAMATE SYNTHASE B-RELATED"/>
    <property type="match status" value="1"/>
</dbReference>
<evidence type="ECO:0000259" key="2">
    <source>
        <dbReference type="PROSITE" id="PS50975"/>
    </source>
</evidence>
<dbReference type="OrthoDB" id="583309at2"/>
<sequence>MKKRILIVTHKRDLHADLIIPLLERRGHAPVRLDLNAFPRDYALTQSLGDGRCRSSLRTLPGGEWVDLDEVGAVWVRKAAEYAYPSDDLGAQERAFANQETEQALFSMLYSLECFWMSHPRALRGALWKGEQLKRAARMGFRIPASIVTNSPEAARRFRDDVCGPIIFKAMSTSTLAAERIEAHERVAGGLGTTIVDDEMLGQLEAVSQLSCHFQEYVPKQYELRVTVVGERVFAARIASQDDPRTMVDSRDMSAPIAYSACVLPPEVARRCVDFVRSYDLSYGAIDLIVTPDGDHVFLENNPAGQFLYVQQLVPELAIMEAVADLLCTEAQCPR</sequence>
<proteinExistence type="predicted"/>
<evidence type="ECO:0000313" key="4">
    <source>
        <dbReference type="Proteomes" id="UP000283254"/>
    </source>
</evidence>
<evidence type="ECO:0000256" key="1">
    <source>
        <dbReference type="PROSITE-ProRule" id="PRU00409"/>
    </source>
</evidence>
<dbReference type="Gene3D" id="3.30.470.20">
    <property type="entry name" value="ATP-grasp fold, B domain"/>
    <property type="match status" value="1"/>
</dbReference>
<dbReference type="InterPro" id="IPR048936">
    <property type="entry name" value="MvdD-like_ATPgrasp"/>
</dbReference>
<dbReference type="GO" id="GO:0005737">
    <property type="term" value="C:cytoplasm"/>
    <property type="evidence" value="ECO:0007669"/>
    <property type="project" value="TreeGrafter"/>
</dbReference>
<evidence type="ECO:0000313" key="3">
    <source>
        <dbReference type="EMBL" id="RNF31910.1"/>
    </source>
</evidence>
<comment type="caution">
    <text evidence="3">The sequence shown here is derived from an EMBL/GenBank/DDBJ whole genome shotgun (WGS) entry which is preliminary data.</text>
</comment>
<reference evidence="3" key="1">
    <citation type="submission" date="2014-10" db="EMBL/GenBank/DDBJ databases">
        <title>Massilia sp. genome.</title>
        <authorList>
            <person name="Xu B."/>
            <person name="Dai L."/>
            <person name="Huang Z."/>
        </authorList>
    </citation>
    <scope>NUCLEOTIDE SEQUENCE [LARGE SCALE GENOMIC DNA]</scope>
    <source>
        <strain evidence="3">CFS-1</strain>
    </source>
</reference>
<dbReference type="GO" id="GO:0046872">
    <property type="term" value="F:metal ion binding"/>
    <property type="evidence" value="ECO:0007669"/>
    <property type="project" value="InterPro"/>
</dbReference>
<accession>A0A422QPF5</accession>
<protein>
    <recommendedName>
        <fullName evidence="2">ATP-grasp domain-containing protein</fullName>
    </recommendedName>
</protein>
<keyword evidence="4" id="KW-1185">Reference proteome</keyword>
<gene>
    <name evidence="3" type="ORF">NM04_04830</name>
</gene>
<dbReference type="Pfam" id="PF21068">
    <property type="entry name" value="ATPgraspMvdD"/>
    <property type="match status" value="1"/>
</dbReference>
<dbReference type="InterPro" id="IPR011761">
    <property type="entry name" value="ATP-grasp"/>
</dbReference>
<dbReference type="SUPFAM" id="SSF56059">
    <property type="entry name" value="Glutathione synthetase ATP-binding domain-like"/>
    <property type="match status" value="1"/>
</dbReference>
<name>A0A422QPF5_9BURK</name>
<dbReference type="PROSITE" id="PS50975">
    <property type="entry name" value="ATP_GRASP"/>
    <property type="match status" value="1"/>
</dbReference>